<dbReference type="AlphaFoldDB" id="A0A560ILZ8"/>
<keyword evidence="1" id="KW-0812">Transmembrane</keyword>
<dbReference type="Proteomes" id="UP000315914">
    <property type="component" value="Unassembled WGS sequence"/>
</dbReference>
<keyword evidence="1" id="KW-0472">Membrane</keyword>
<sequence length="32" mass="3599">MQRFRFSEWIVPPVIVPLFLLLLVCGAAVLNG</sequence>
<keyword evidence="3" id="KW-1185">Reference proteome</keyword>
<keyword evidence="1" id="KW-1133">Transmembrane helix</keyword>
<proteinExistence type="predicted"/>
<comment type="caution">
    <text evidence="2">The sequence shown here is derived from an EMBL/GenBank/DDBJ whole genome shotgun (WGS) entry which is preliminary data.</text>
</comment>
<name>A0A560ILZ8_9BRAD</name>
<reference evidence="2 3" key="1">
    <citation type="submission" date="2019-06" db="EMBL/GenBank/DDBJ databases">
        <title>Genomic Encyclopedia of Type Strains, Phase IV (KMG-V): Genome sequencing to study the core and pangenomes of soil and plant-associated prokaryotes.</title>
        <authorList>
            <person name="Whitman W."/>
        </authorList>
    </citation>
    <scope>NUCLEOTIDE SEQUENCE [LARGE SCALE GENOMIC DNA]</scope>
    <source>
        <strain evidence="2 3">BR 10556</strain>
    </source>
</reference>
<accession>A0A560ILZ8</accession>
<evidence type="ECO:0000313" key="3">
    <source>
        <dbReference type="Proteomes" id="UP000315914"/>
    </source>
</evidence>
<dbReference type="EMBL" id="VITW01000006">
    <property type="protein sequence ID" value="TWB72425.1"/>
    <property type="molecule type" value="Genomic_DNA"/>
</dbReference>
<gene>
    <name evidence="2" type="ORF">FBZ95_106140</name>
</gene>
<evidence type="ECO:0000256" key="1">
    <source>
        <dbReference type="SAM" id="Phobius"/>
    </source>
</evidence>
<organism evidence="2 3">
    <name type="scientific">Bradyrhizobium sacchari</name>
    <dbReference type="NCBI Taxonomy" id="1399419"/>
    <lineage>
        <taxon>Bacteria</taxon>
        <taxon>Pseudomonadati</taxon>
        <taxon>Pseudomonadota</taxon>
        <taxon>Alphaproteobacteria</taxon>
        <taxon>Hyphomicrobiales</taxon>
        <taxon>Nitrobacteraceae</taxon>
        <taxon>Bradyrhizobium</taxon>
    </lineage>
</organism>
<evidence type="ECO:0000313" key="2">
    <source>
        <dbReference type="EMBL" id="TWB72425.1"/>
    </source>
</evidence>
<protein>
    <submittedName>
        <fullName evidence="2">Uncharacterized protein</fullName>
    </submittedName>
</protein>
<feature type="transmembrane region" description="Helical" evidence="1">
    <location>
        <begin position="9"/>
        <end position="30"/>
    </location>
</feature>